<name>A0A2N3XQQ1_SACSN</name>
<dbReference type="EMBL" id="PJNB01000001">
    <property type="protein sequence ID" value="PKW12920.1"/>
    <property type="molecule type" value="Genomic_DNA"/>
</dbReference>
<accession>A0A2N3XQQ1</accession>
<evidence type="ECO:0000313" key="2">
    <source>
        <dbReference type="EMBL" id="PKW12920.1"/>
    </source>
</evidence>
<proteinExistence type="predicted"/>
<evidence type="ECO:0000313" key="3">
    <source>
        <dbReference type="Proteomes" id="UP000233786"/>
    </source>
</evidence>
<dbReference type="RefSeq" id="WP_010315466.1">
    <property type="nucleotide sequence ID" value="NZ_CP061007.1"/>
</dbReference>
<dbReference type="Proteomes" id="UP000233786">
    <property type="component" value="Unassembled WGS sequence"/>
</dbReference>
<organism evidence="2 3">
    <name type="scientific">Saccharopolyspora spinosa</name>
    <dbReference type="NCBI Taxonomy" id="60894"/>
    <lineage>
        <taxon>Bacteria</taxon>
        <taxon>Bacillati</taxon>
        <taxon>Actinomycetota</taxon>
        <taxon>Actinomycetes</taxon>
        <taxon>Pseudonocardiales</taxon>
        <taxon>Pseudonocardiaceae</taxon>
        <taxon>Saccharopolyspora</taxon>
    </lineage>
</organism>
<feature type="region of interest" description="Disordered" evidence="1">
    <location>
        <begin position="1"/>
        <end position="29"/>
    </location>
</feature>
<dbReference type="AlphaFoldDB" id="A0A2N3XQQ1"/>
<gene>
    <name evidence="2" type="ORF">A8926_0412</name>
</gene>
<feature type="compositionally biased region" description="Low complexity" evidence="1">
    <location>
        <begin position="1"/>
        <end position="17"/>
    </location>
</feature>
<protein>
    <submittedName>
        <fullName evidence="2">Uncharacterized protein</fullName>
    </submittedName>
</protein>
<dbReference type="OrthoDB" id="3693869at2"/>
<evidence type="ECO:0000256" key="1">
    <source>
        <dbReference type="SAM" id="MobiDB-lite"/>
    </source>
</evidence>
<reference evidence="2" key="1">
    <citation type="submission" date="2017-12" db="EMBL/GenBank/DDBJ databases">
        <title>Sequencing the genomes of 1000 Actinobacteria strains.</title>
        <authorList>
            <person name="Klenk H.-P."/>
        </authorList>
    </citation>
    <scope>NUCLEOTIDE SEQUENCE [LARGE SCALE GENOMIC DNA]</scope>
    <source>
        <strain evidence="2">DSM 44228</strain>
    </source>
</reference>
<keyword evidence="3" id="KW-1185">Reference proteome</keyword>
<comment type="caution">
    <text evidence="2">The sequence shown here is derived from an EMBL/GenBank/DDBJ whole genome shotgun (WGS) entry which is preliminary data.</text>
</comment>
<sequence>MNQPGQQPWQQPMQGQPHSQPIQPPMVGDPFQQWAAQRGWRIARDVPEGVLNQLSGSPFHDYKQRAIPLLLAGFYEGMPALVVQIANSYKYTATTGSYFSTTTDRQVTTSKSGTATSMTSVAVLELPSPVPELLVHQRSEKQGGLLGLLGFGRSKGNSQGEPIATVQIGDPSRSTDAFTYSISGASPEYVQAVVTPERLHWLYQSFATYAGKDVQPRPYFRFSGRKVMCWVGEWLFNPRAIDDLLGWANLLTGWIPPAAFQDPAGTEADRQHIPLQQLQLSSS</sequence>